<proteinExistence type="inferred from homology"/>
<accession>A0A6A4IPX1</accession>
<dbReference type="InterPro" id="IPR006680">
    <property type="entry name" value="Amidohydro-rel"/>
</dbReference>
<evidence type="ECO:0000313" key="6">
    <source>
        <dbReference type="Proteomes" id="UP000799118"/>
    </source>
</evidence>
<dbReference type="Proteomes" id="UP000799118">
    <property type="component" value="Unassembled WGS sequence"/>
</dbReference>
<comment type="similarity">
    <text evidence="3">Belongs to the metallo-dependent hydrolases superfamily.</text>
</comment>
<dbReference type="GO" id="GO:0005737">
    <property type="term" value="C:cytoplasm"/>
    <property type="evidence" value="ECO:0007669"/>
    <property type="project" value="TreeGrafter"/>
</dbReference>
<keyword evidence="1 3" id="KW-0210">Decarboxylase</keyword>
<organism evidence="5 6">
    <name type="scientific">Gymnopus androsaceus JB14</name>
    <dbReference type="NCBI Taxonomy" id="1447944"/>
    <lineage>
        <taxon>Eukaryota</taxon>
        <taxon>Fungi</taxon>
        <taxon>Dikarya</taxon>
        <taxon>Basidiomycota</taxon>
        <taxon>Agaricomycotina</taxon>
        <taxon>Agaricomycetes</taxon>
        <taxon>Agaricomycetidae</taxon>
        <taxon>Agaricales</taxon>
        <taxon>Marasmiineae</taxon>
        <taxon>Omphalotaceae</taxon>
        <taxon>Gymnopus</taxon>
    </lineage>
</organism>
<dbReference type="Pfam" id="PF04909">
    <property type="entry name" value="Amidohydro_2"/>
    <property type="match status" value="1"/>
</dbReference>
<dbReference type="PANTHER" id="PTHR21240:SF28">
    <property type="entry name" value="ISO-OROTATE DECARBOXYLASE (EUROFUNG)"/>
    <property type="match status" value="1"/>
</dbReference>
<evidence type="ECO:0000259" key="4">
    <source>
        <dbReference type="Pfam" id="PF04909"/>
    </source>
</evidence>
<dbReference type="AlphaFoldDB" id="A0A6A4IPX1"/>
<evidence type="ECO:0000256" key="2">
    <source>
        <dbReference type="ARBA" id="ARBA00023239"/>
    </source>
</evidence>
<dbReference type="GO" id="GO:0016831">
    <property type="term" value="F:carboxy-lyase activity"/>
    <property type="evidence" value="ECO:0007669"/>
    <property type="project" value="UniProtKB-KW"/>
</dbReference>
<dbReference type="GO" id="GO:0016787">
    <property type="term" value="F:hydrolase activity"/>
    <property type="evidence" value="ECO:0007669"/>
    <property type="project" value="InterPro"/>
</dbReference>
<reference evidence="5" key="1">
    <citation type="journal article" date="2019" name="Environ. Microbiol.">
        <title>Fungal ecological strategies reflected in gene transcription - a case study of two litter decomposers.</title>
        <authorList>
            <person name="Barbi F."/>
            <person name="Kohler A."/>
            <person name="Barry K."/>
            <person name="Baskaran P."/>
            <person name="Daum C."/>
            <person name="Fauchery L."/>
            <person name="Ihrmark K."/>
            <person name="Kuo A."/>
            <person name="LaButti K."/>
            <person name="Lipzen A."/>
            <person name="Morin E."/>
            <person name="Grigoriev I.V."/>
            <person name="Henrissat B."/>
            <person name="Lindahl B."/>
            <person name="Martin F."/>
        </authorList>
    </citation>
    <scope>NUCLEOTIDE SEQUENCE</scope>
    <source>
        <strain evidence="5">JB14</strain>
    </source>
</reference>
<dbReference type="EMBL" id="ML769385">
    <property type="protein sequence ID" value="KAE9410637.1"/>
    <property type="molecule type" value="Genomic_DNA"/>
</dbReference>
<gene>
    <name evidence="5" type="ORF">BT96DRAFT_912768</name>
</gene>
<dbReference type="InterPro" id="IPR032465">
    <property type="entry name" value="ACMSD"/>
</dbReference>
<name>A0A6A4IPX1_9AGAR</name>
<protein>
    <recommendedName>
        <fullName evidence="4">Amidohydrolase-related domain-containing protein</fullName>
    </recommendedName>
</protein>
<dbReference type="OrthoDB" id="2832284at2759"/>
<evidence type="ECO:0000313" key="5">
    <source>
        <dbReference type="EMBL" id="KAE9410637.1"/>
    </source>
</evidence>
<sequence length="335" mass="37325">MTKGFIDIHHHFFPSTLNKARINEDVGWQTPEGHLPWTPELSLKFMDQAGIDTAILSFPALSAGSVSEENRALARERNTYMAKVCQDYPGRFDVEGALAEIAYAMDVLKSDGKYVGDKLYEPIWTELDSRQVTVFLHGTQTPSSTPHPDQMLGIPVVEVPNETFKAAAHLVVTTTKRKHPDVKIILSHLGGSTPFLSARVAALSNYMGCPLTPEEIISDFKTFYFDTALGAHEITLSCNANVCHYPTACFSGRTFQVNSDFMYFTARVFILHFDAAVSTDTANWYTKNLEDFYAEQTDVLKDITSRNALSLFPQGAATKIKKKLTQYNCIIGISF</sequence>
<dbReference type="Gene3D" id="3.20.20.140">
    <property type="entry name" value="Metal-dependent hydrolases"/>
    <property type="match status" value="1"/>
</dbReference>
<keyword evidence="2 3" id="KW-0456">Lyase</keyword>
<dbReference type="GO" id="GO:0019748">
    <property type="term" value="P:secondary metabolic process"/>
    <property type="evidence" value="ECO:0007669"/>
    <property type="project" value="TreeGrafter"/>
</dbReference>
<dbReference type="PANTHER" id="PTHR21240">
    <property type="entry name" value="2-AMINO-3-CARBOXYLMUCONATE-6-SEMIALDEHYDE DECARBOXYLASE"/>
    <property type="match status" value="1"/>
</dbReference>
<evidence type="ECO:0000256" key="1">
    <source>
        <dbReference type="ARBA" id="ARBA00022793"/>
    </source>
</evidence>
<feature type="domain" description="Amidohydrolase-related" evidence="4">
    <location>
        <begin position="6"/>
        <end position="202"/>
    </location>
</feature>
<dbReference type="SUPFAM" id="SSF51556">
    <property type="entry name" value="Metallo-dependent hydrolases"/>
    <property type="match status" value="1"/>
</dbReference>
<dbReference type="InterPro" id="IPR032466">
    <property type="entry name" value="Metal_Hydrolase"/>
</dbReference>
<keyword evidence="6" id="KW-1185">Reference proteome</keyword>
<evidence type="ECO:0000256" key="3">
    <source>
        <dbReference type="RuleBase" id="RU366045"/>
    </source>
</evidence>